<feature type="transmembrane region" description="Helical" evidence="9">
    <location>
        <begin position="140"/>
        <end position="160"/>
    </location>
</feature>
<keyword evidence="5" id="KW-0067">ATP-binding</keyword>
<dbReference type="SUPFAM" id="SSF46689">
    <property type="entry name" value="Homeodomain-like"/>
    <property type="match status" value="1"/>
</dbReference>
<feature type="domain" description="HTH myb-type" evidence="12">
    <location>
        <begin position="1030"/>
        <end position="1079"/>
    </location>
</feature>
<dbReference type="EnsemblPlants" id="ORUFI07G12350.1">
    <property type="protein sequence ID" value="ORUFI07G12350.1"/>
    <property type="gene ID" value="ORUFI07G12350"/>
</dbReference>
<evidence type="ECO:0000256" key="8">
    <source>
        <dbReference type="SAM" id="MobiDB-lite"/>
    </source>
</evidence>
<evidence type="ECO:0000259" key="12">
    <source>
        <dbReference type="PROSITE" id="PS51294"/>
    </source>
</evidence>
<dbReference type="InterPro" id="IPR014001">
    <property type="entry name" value="Helicase_ATP-bd"/>
</dbReference>
<evidence type="ECO:0000259" key="11">
    <source>
        <dbReference type="PROSITE" id="PS51192"/>
    </source>
</evidence>
<dbReference type="Gene3D" id="1.10.10.60">
    <property type="entry name" value="Homeodomain-like"/>
    <property type="match status" value="2"/>
</dbReference>
<feature type="domain" description="Myb-like" evidence="10">
    <location>
        <begin position="981"/>
        <end position="1024"/>
    </location>
</feature>
<keyword evidence="6" id="KW-0238">DNA-binding</keyword>
<dbReference type="Gene3D" id="3.40.50.10810">
    <property type="entry name" value="Tandem AAA-ATPase domain"/>
    <property type="match status" value="1"/>
</dbReference>
<dbReference type="PANTHER" id="PTHR45821:SF1">
    <property type="entry name" value="ATP-DEPENDENT HELICASE FAMILY PROTEIN-RELATED"/>
    <property type="match status" value="1"/>
</dbReference>
<dbReference type="InterPro" id="IPR027417">
    <property type="entry name" value="P-loop_NTPase"/>
</dbReference>
<evidence type="ECO:0000256" key="4">
    <source>
        <dbReference type="ARBA" id="ARBA00022806"/>
    </source>
</evidence>
<dbReference type="CDD" id="cd00167">
    <property type="entry name" value="SANT"/>
    <property type="match status" value="2"/>
</dbReference>
<evidence type="ECO:0000256" key="1">
    <source>
        <dbReference type="ARBA" id="ARBA00004123"/>
    </source>
</evidence>
<keyword evidence="3" id="KW-0547">Nucleotide-binding</keyword>
<keyword evidence="9" id="KW-1133">Transmembrane helix</keyword>
<evidence type="ECO:0000313" key="13">
    <source>
        <dbReference type="EnsemblPlants" id="ORUFI07G12350.1"/>
    </source>
</evidence>
<keyword evidence="9" id="KW-0812">Transmembrane</keyword>
<keyword evidence="9" id="KW-0472">Membrane</keyword>
<organism evidence="13 14">
    <name type="scientific">Oryza rufipogon</name>
    <name type="common">Brownbeard rice</name>
    <name type="synonym">Asian wild rice</name>
    <dbReference type="NCBI Taxonomy" id="4529"/>
    <lineage>
        <taxon>Eukaryota</taxon>
        <taxon>Viridiplantae</taxon>
        <taxon>Streptophyta</taxon>
        <taxon>Embryophyta</taxon>
        <taxon>Tracheophyta</taxon>
        <taxon>Spermatophyta</taxon>
        <taxon>Magnoliopsida</taxon>
        <taxon>Liliopsida</taxon>
        <taxon>Poales</taxon>
        <taxon>Poaceae</taxon>
        <taxon>BOP clade</taxon>
        <taxon>Oryzoideae</taxon>
        <taxon>Oryzeae</taxon>
        <taxon>Oryzinae</taxon>
        <taxon>Oryza</taxon>
    </lineage>
</organism>
<dbReference type="InterPro" id="IPR038718">
    <property type="entry name" value="SNF2-like_sf"/>
</dbReference>
<dbReference type="InterPro" id="IPR000330">
    <property type="entry name" value="SNF2_N"/>
</dbReference>
<reference evidence="13" key="2">
    <citation type="submission" date="2015-06" db="UniProtKB">
        <authorList>
            <consortium name="EnsemblPlants"/>
        </authorList>
    </citation>
    <scope>IDENTIFICATION</scope>
</reference>
<evidence type="ECO:0000256" key="6">
    <source>
        <dbReference type="ARBA" id="ARBA00023125"/>
    </source>
</evidence>
<dbReference type="Pfam" id="PF00176">
    <property type="entry name" value="SNF2-rel_dom"/>
    <property type="match status" value="1"/>
</dbReference>
<dbReference type="GO" id="GO:0005634">
    <property type="term" value="C:nucleus"/>
    <property type="evidence" value="ECO:0007669"/>
    <property type="project" value="UniProtKB-SubCell"/>
</dbReference>
<dbReference type="SMART" id="SM00717">
    <property type="entry name" value="SANT"/>
    <property type="match status" value="2"/>
</dbReference>
<feature type="domain" description="Helicase ATP-binding" evidence="11">
    <location>
        <begin position="608"/>
        <end position="787"/>
    </location>
</feature>
<keyword evidence="14" id="KW-1185">Reference proteome</keyword>
<dbReference type="GO" id="GO:0004386">
    <property type="term" value="F:helicase activity"/>
    <property type="evidence" value="ECO:0007669"/>
    <property type="project" value="UniProtKB-KW"/>
</dbReference>
<keyword evidence="4" id="KW-0347">Helicase</keyword>
<evidence type="ECO:0000256" key="9">
    <source>
        <dbReference type="SAM" id="Phobius"/>
    </source>
</evidence>
<accession>A0A0E0Q7E5</accession>
<evidence type="ECO:0000313" key="14">
    <source>
        <dbReference type="Proteomes" id="UP000008022"/>
    </source>
</evidence>
<comment type="similarity">
    <text evidence="2">Belongs to the SNF2/RAD54 helicase family. ISWI subfamily.</text>
</comment>
<keyword evidence="7" id="KW-0539">Nucleus</keyword>
<dbReference type="SUPFAM" id="SSF52540">
    <property type="entry name" value="P-loop containing nucleoside triphosphate hydrolases"/>
    <property type="match status" value="1"/>
</dbReference>
<dbReference type="eggNOG" id="KOG0048">
    <property type="taxonomic scope" value="Eukaryota"/>
</dbReference>
<evidence type="ECO:0000259" key="10">
    <source>
        <dbReference type="PROSITE" id="PS50090"/>
    </source>
</evidence>
<reference evidence="14" key="1">
    <citation type="submission" date="2013-06" db="EMBL/GenBank/DDBJ databases">
        <authorList>
            <person name="Zhao Q."/>
        </authorList>
    </citation>
    <scope>NUCLEOTIDE SEQUENCE</scope>
    <source>
        <strain evidence="14">cv. W1943</strain>
    </source>
</reference>
<protein>
    <recommendedName>
        <fullName evidence="15">Myb-like domain-containing protein</fullName>
    </recommendedName>
</protein>
<sequence length="1282" mass="144522">MVLLSTDKCGGRGGWRDSHDGCCMAAWRPRHGTGDWATATRITARVLPLARWPRRAQWLRLQLSQRHSAGRRLGASMAGGDHISVRRQRGSQRPHHGLDGAAGGVAAGARLYGQDAAWPTGGVSSNGSGRHRLPGLRFLFFRWFLLFPFLFFFPSTFPIMEWRRRSRATTLSSGGGRRQCNCARLTRPRQRKASSEVNANVFVPGGQNGISFPASNRAHDWGYGGVREEWEASYARKLQLINFLSSLHQRTANSLITTRMDANMDTPLEQKQKDSSAIIVLDSDDEDEAERCEQLASENNKQQAPSGPTSPCTTWIVSSAKDQVNGTLHVDGVQSTQIVPYGQNAPLINQSPLQTSWQPSIQYERVILQRRPEEQRVQDLVAASHAEKIAETQVFLTLPTLPNERKRRKSEPTTLVDGDGGTNLGKGKRKNHQNQAAVDSILDLQQTVVPLQQNDVPSQSYRTMIEEEKPVKESDGLEDLWKDFSLAAECTKLDTNEDMSNEKDVDDENEMDDDCNHDIRIHEDLGHVCRICGMIVRKAETIIDYQWKKASRTRTNYYESRSKDADDIDTGAVKVSEDFIVSDIAIHPRHAKQMRPHQLEGFSFLVKNLVGDKPGGCILAHAPGSGKTFMLISFIQSFLAKYPSARPLVVLPKGILGTWKREFQRWQVEDIPLYDFYSVKADKRVEQLEVLKSWEAQMSILFLGYKQFSRIICGDGDGNIAAACRDRLLMVPNLLILDEGHTPRNRETDVLASLKRVQTPRKVVLSGTLFQNHVSEVFNILDLVRPKFLKMESSRPIARRIMSQVAISGIRSLKGVHDSAFTESVEDTLLNDDNFTRKSHVIRSLRELTKDVLHYYKGNKLYVAAVYHVHNAMLIFLDDHCCEGVAVAPSSAGVPFMLGFFVNLRHFPTCFEPLSDFCVHLLHPRPEGDDKDRGKTTQGRLGAYEVELFVPMDQEVIMATPPLPPPPRARCVVRLKLPPAWTPEEDARLQRLAKENGFRRWSRVARSMPRRSARSCRDRWRHHLARDVYHRPFTARDDDELLRLHYRLGDRWKEIGRAVYGRTSRIMKHRWRELRRSGFPLAATARKVQALDMVESEVEESDQSLPPPELQRSLADALASSFGYCSLANEHAMDPLAGSLSLGTRTNYYESRSKDADDIDTGAVKVSEDFIVSDIAIHPRHAKQMRPHQLEGFSFLGDILDELPGLVDFSVFLKLSTKQKEIVHKIEAYEKFKRSAVGTALYIHPCLSEISEGDAADRATNLTDATVDSLIESIIIKDGVKA</sequence>
<dbReference type="PROSITE" id="PS50090">
    <property type="entry name" value="MYB_LIKE"/>
    <property type="match status" value="2"/>
</dbReference>
<dbReference type="Pfam" id="PF00249">
    <property type="entry name" value="Myb_DNA-binding"/>
    <property type="match status" value="2"/>
</dbReference>
<comment type="subcellular location">
    <subcellularLocation>
        <location evidence="1">Nucleus</location>
    </subcellularLocation>
</comment>
<keyword evidence="4" id="KW-0378">Hydrolase</keyword>
<dbReference type="GO" id="GO:0005524">
    <property type="term" value="F:ATP binding"/>
    <property type="evidence" value="ECO:0007669"/>
    <property type="project" value="UniProtKB-KW"/>
</dbReference>
<feature type="domain" description="HTH myb-type" evidence="12">
    <location>
        <begin position="980"/>
        <end position="1028"/>
    </location>
</feature>
<evidence type="ECO:0000256" key="2">
    <source>
        <dbReference type="ARBA" id="ARBA00009687"/>
    </source>
</evidence>
<dbReference type="STRING" id="4529.A0A0E0Q7E5"/>
<dbReference type="InterPro" id="IPR044567">
    <property type="entry name" value="CLSY/DRD1"/>
</dbReference>
<dbReference type="HOGENOM" id="CLU_263050_0_0_1"/>
<dbReference type="Gramene" id="ORUFI07G12350.1">
    <property type="protein sequence ID" value="ORUFI07G12350.1"/>
    <property type="gene ID" value="ORUFI07G12350"/>
</dbReference>
<dbReference type="PROSITE" id="PS51192">
    <property type="entry name" value="HELICASE_ATP_BIND_1"/>
    <property type="match status" value="1"/>
</dbReference>
<dbReference type="SMART" id="SM00487">
    <property type="entry name" value="DEXDc"/>
    <property type="match status" value="1"/>
</dbReference>
<name>A0A0E0Q7E5_ORYRU</name>
<dbReference type="PANTHER" id="PTHR45821">
    <property type="entry name" value="SNF2 DOMAIN-CONTAINING PROTEIN CLASSY 2-RELATED"/>
    <property type="match status" value="1"/>
</dbReference>
<evidence type="ECO:0008006" key="15">
    <source>
        <dbReference type="Google" id="ProtNLM"/>
    </source>
</evidence>
<dbReference type="InterPro" id="IPR009057">
    <property type="entry name" value="Homeodomain-like_sf"/>
</dbReference>
<dbReference type="GO" id="GO:0003677">
    <property type="term" value="F:DNA binding"/>
    <property type="evidence" value="ECO:0007669"/>
    <property type="project" value="UniProtKB-KW"/>
</dbReference>
<evidence type="ECO:0000256" key="5">
    <source>
        <dbReference type="ARBA" id="ARBA00022840"/>
    </source>
</evidence>
<evidence type="ECO:0000256" key="3">
    <source>
        <dbReference type="ARBA" id="ARBA00022741"/>
    </source>
</evidence>
<feature type="domain" description="Myb-like" evidence="10">
    <location>
        <begin position="1025"/>
        <end position="1075"/>
    </location>
</feature>
<dbReference type="InterPro" id="IPR017930">
    <property type="entry name" value="Myb_dom"/>
</dbReference>
<dbReference type="GO" id="GO:0080188">
    <property type="term" value="P:gene silencing by siRNA-directed DNA methylation"/>
    <property type="evidence" value="ECO:0007669"/>
    <property type="project" value="InterPro"/>
</dbReference>
<proteinExistence type="inferred from homology"/>
<dbReference type="eggNOG" id="KOG0390">
    <property type="taxonomic scope" value="Eukaryota"/>
</dbReference>
<dbReference type="PROSITE" id="PS51294">
    <property type="entry name" value="HTH_MYB"/>
    <property type="match status" value="2"/>
</dbReference>
<dbReference type="Proteomes" id="UP000008022">
    <property type="component" value="Unassembled WGS sequence"/>
</dbReference>
<feature type="region of interest" description="Disordered" evidence="8">
    <location>
        <begin position="403"/>
        <end position="434"/>
    </location>
</feature>
<dbReference type="InterPro" id="IPR001005">
    <property type="entry name" value="SANT/Myb"/>
</dbReference>
<evidence type="ECO:0000256" key="7">
    <source>
        <dbReference type="ARBA" id="ARBA00023242"/>
    </source>
</evidence>